<dbReference type="RefSeq" id="WP_241902252.1">
    <property type="nucleotide sequence ID" value="NZ_MCTO01000068.1"/>
</dbReference>
<dbReference type="PROSITE" id="PS50943">
    <property type="entry name" value="HTH_CROC1"/>
    <property type="match status" value="1"/>
</dbReference>
<evidence type="ECO:0000313" key="4">
    <source>
        <dbReference type="Proteomes" id="UP000235611"/>
    </source>
</evidence>
<dbReference type="Proteomes" id="UP000235611">
    <property type="component" value="Unassembled WGS sequence"/>
</dbReference>
<organism evidence="3 4">
    <name type="scientific">Vibrio breoganii</name>
    <dbReference type="NCBI Taxonomy" id="553239"/>
    <lineage>
        <taxon>Bacteria</taxon>
        <taxon>Pseudomonadati</taxon>
        <taxon>Pseudomonadota</taxon>
        <taxon>Gammaproteobacteria</taxon>
        <taxon>Vibrionales</taxon>
        <taxon>Vibrionaceae</taxon>
        <taxon>Vibrio</taxon>
    </lineage>
</organism>
<evidence type="ECO:0000313" key="3">
    <source>
        <dbReference type="EMBL" id="PMP08975.1"/>
    </source>
</evidence>
<dbReference type="EMBL" id="MDBO01000090">
    <property type="protein sequence ID" value="PMP08975.1"/>
    <property type="molecule type" value="Genomic_DNA"/>
</dbReference>
<evidence type="ECO:0000259" key="2">
    <source>
        <dbReference type="PROSITE" id="PS50943"/>
    </source>
</evidence>
<dbReference type="SMART" id="SM00530">
    <property type="entry name" value="HTH_XRE"/>
    <property type="match status" value="1"/>
</dbReference>
<dbReference type="GO" id="GO:0003677">
    <property type="term" value="F:DNA binding"/>
    <property type="evidence" value="ECO:0007669"/>
    <property type="project" value="InterPro"/>
</dbReference>
<accession>A0AAP8MUN0</accession>
<dbReference type="Pfam" id="PF01381">
    <property type="entry name" value="HTH_3"/>
    <property type="match status" value="1"/>
</dbReference>
<name>A0AAP8MUN0_9VIBR</name>
<protein>
    <recommendedName>
        <fullName evidence="2">HTH cro/C1-type domain-containing protein</fullName>
    </recommendedName>
</protein>
<dbReference type="InterPro" id="IPR001387">
    <property type="entry name" value="Cro/C1-type_HTH"/>
</dbReference>
<dbReference type="SUPFAM" id="SSF47413">
    <property type="entry name" value="lambda repressor-like DNA-binding domains"/>
    <property type="match status" value="1"/>
</dbReference>
<sequence>MARKVKASSTPDLNRPFSLPLLGQAVKARRTQTGITLADAASLSGVAKQTFINIEKGSSDVKLSSLMQVIVAMGVKLRIEPWSGMPDDQRHLSSVTKGSRKRLGGEGDEWV</sequence>
<dbReference type="Gene3D" id="1.10.260.40">
    <property type="entry name" value="lambda repressor-like DNA-binding domains"/>
    <property type="match status" value="1"/>
</dbReference>
<proteinExistence type="predicted"/>
<dbReference type="AlphaFoldDB" id="A0AAP8MUN0"/>
<dbReference type="InterPro" id="IPR010982">
    <property type="entry name" value="Lambda_DNA-bd_dom_sf"/>
</dbReference>
<gene>
    <name evidence="3" type="ORF">BCS93_13365</name>
</gene>
<reference evidence="4" key="1">
    <citation type="submission" date="2016-07" db="EMBL/GenBank/DDBJ databases">
        <title>Nontailed viruses are major unrecognized killers of bacteria in the ocean.</title>
        <authorList>
            <person name="Kauffman K."/>
            <person name="Hussain F."/>
            <person name="Yang J."/>
            <person name="Arevalo P."/>
            <person name="Brown J."/>
            <person name="Cutler M."/>
            <person name="Kelly L."/>
            <person name="Polz M.F."/>
        </authorList>
    </citation>
    <scope>NUCLEOTIDE SEQUENCE [LARGE SCALE GENOMIC DNA]</scope>
    <source>
        <strain evidence="4">10N.222.49.A5</strain>
    </source>
</reference>
<dbReference type="CDD" id="cd00093">
    <property type="entry name" value="HTH_XRE"/>
    <property type="match status" value="1"/>
</dbReference>
<comment type="caution">
    <text evidence="3">The sequence shown here is derived from an EMBL/GenBank/DDBJ whole genome shotgun (WGS) entry which is preliminary data.</text>
</comment>
<evidence type="ECO:0000256" key="1">
    <source>
        <dbReference type="SAM" id="MobiDB-lite"/>
    </source>
</evidence>
<feature type="region of interest" description="Disordered" evidence="1">
    <location>
        <begin position="84"/>
        <end position="111"/>
    </location>
</feature>
<feature type="domain" description="HTH cro/C1-type" evidence="2">
    <location>
        <begin position="26"/>
        <end position="82"/>
    </location>
</feature>